<keyword evidence="3" id="KW-1185">Reference proteome</keyword>
<gene>
    <name evidence="2" type="ORF">L5515_015120</name>
</gene>
<protein>
    <submittedName>
        <fullName evidence="2">Uncharacterized protein</fullName>
    </submittedName>
</protein>
<dbReference type="Proteomes" id="UP000829354">
    <property type="component" value="Chromosome II"/>
</dbReference>
<sequence>MVVMEKKGYKKTTEKWKVFTQEQQAFKQMEDAKRQAKREQVEKEKAEKEKAEQEKKDRKDRKTKGKNEETRCQVTCQCFEDVQNTCEDFKEFEGEEEGEIGY</sequence>
<organism evidence="2 3">
    <name type="scientific">Caenorhabditis briggsae</name>
    <dbReference type="NCBI Taxonomy" id="6238"/>
    <lineage>
        <taxon>Eukaryota</taxon>
        <taxon>Metazoa</taxon>
        <taxon>Ecdysozoa</taxon>
        <taxon>Nematoda</taxon>
        <taxon>Chromadorea</taxon>
        <taxon>Rhabditida</taxon>
        <taxon>Rhabditina</taxon>
        <taxon>Rhabditomorpha</taxon>
        <taxon>Rhabditoidea</taxon>
        <taxon>Rhabditidae</taxon>
        <taxon>Peloderinae</taxon>
        <taxon>Caenorhabditis</taxon>
    </lineage>
</organism>
<feature type="compositionally biased region" description="Basic and acidic residues" evidence="1">
    <location>
        <begin position="28"/>
        <end position="57"/>
    </location>
</feature>
<dbReference type="EMBL" id="CP092621">
    <property type="protein sequence ID" value="UMM19593.1"/>
    <property type="molecule type" value="Genomic_DNA"/>
</dbReference>
<reference evidence="2 3" key="1">
    <citation type="submission" date="2022-04" db="EMBL/GenBank/DDBJ databases">
        <title>Chromosome-level reference genomes for two strains of Caenorhabditis briggsae: an improved platform for comparative genomics.</title>
        <authorList>
            <person name="Stevens L."/>
            <person name="Andersen E."/>
        </authorList>
    </citation>
    <scope>NUCLEOTIDE SEQUENCE [LARGE SCALE GENOMIC DNA]</scope>
    <source>
        <strain evidence="2">VX34</strain>
        <tissue evidence="2">Whole-organism</tissue>
    </source>
</reference>
<dbReference type="AlphaFoldDB" id="A0AAE9EE43"/>
<evidence type="ECO:0000313" key="3">
    <source>
        <dbReference type="Proteomes" id="UP000829354"/>
    </source>
</evidence>
<evidence type="ECO:0000313" key="2">
    <source>
        <dbReference type="EMBL" id="UMM19593.1"/>
    </source>
</evidence>
<proteinExistence type="predicted"/>
<feature type="region of interest" description="Disordered" evidence="1">
    <location>
        <begin position="27"/>
        <end position="70"/>
    </location>
</feature>
<name>A0AAE9EE43_CAEBR</name>
<evidence type="ECO:0000256" key="1">
    <source>
        <dbReference type="SAM" id="MobiDB-lite"/>
    </source>
</evidence>
<accession>A0AAE9EE43</accession>